<sequence>MTQAAIPSFARRSRFAFAAAVLLALLVTVVEVPRAAPVTASAPALIA</sequence>
<keyword evidence="2" id="KW-1185">Reference proteome</keyword>
<proteinExistence type="predicted"/>
<comment type="caution">
    <text evidence="1">The sequence shown here is derived from an EMBL/GenBank/DDBJ whole genome shotgun (WGS) entry which is preliminary data.</text>
</comment>
<dbReference type="EMBL" id="JARYGZ010000002">
    <property type="protein sequence ID" value="MDH7640341.1"/>
    <property type="molecule type" value="Genomic_DNA"/>
</dbReference>
<reference evidence="1" key="1">
    <citation type="submission" date="2023-04" db="EMBL/GenBank/DDBJ databases">
        <title>Sphingomonas sp. MAHUQ-71 isolated from rice field.</title>
        <authorList>
            <person name="Huq M.A."/>
        </authorList>
    </citation>
    <scope>NUCLEOTIDE SEQUENCE</scope>
    <source>
        <strain evidence="1">MAHUQ-71</strain>
    </source>
</reference>
<evidence type="ECO:0000313" key="1">
    <source>
        <dbReference type="EMBL" id="MDH7640341.1"/>
    </source>
</evidence>
<dbReference type="RefSeq" id="WP_281045692.1">
    <property type="nucleotide sequence ID" value="NZ_JARYGZ010000002.1"/>
</dbReference>
<name>A0ABT6N5G5_9SPHN</name>
<accession>A0ABT6N5G5</accession>
<protein>
    <submittedName>
        <fullName evidence="1">Uncharacterized protein</fullName>
    </submittedName>
</protein>
<gene>
    <name evidence="1" type="ORF">QGN17_16515</name>
</gene>
<dbReference type="Proteomes" id="UP001160625">
    <property type="component" value="Unassembled WGS sequence"/>
</dbReference>
<evidence type="ECO:0000313" key="2">
    <source>
        <dbReference type="Proteomes" id="UP001160625"/>
    </source>
</evidence>
<organism evidence="1 2">
    <name type="scientific">Sphingomonas oryzagri</name>
    <dbReference type="NCBI Taxonomy" id="3042314"/>
    <lineage>
        <taxon>Bacteria</taxon>
        <taxon>Pseudomonadati</taxon>
        <taxon>Pseudomonadota</taxon>
        <taxon>Alphaproteobacteria</taxon>
        <taxon>Sphingomonadales</taxon>
        <taxon>Sphingomonadaceae</taxon>
        <taxon>Sphingomonas</taxon>
    </lineage>
</organism>